<keyword evidence="2" id="KW-1185">Reference proteome</keyword>
<reference evidence="1" key="1">
    <citation type="submission" date="2020-09" db="EMBL/GenBank/DDBJ databases">
        <title>Genome-Enabled Discovery of Anthraquinone Biosynthesis in Senna tora.</title>
        <authorList>
            <person name="Kang S.-H."/>
            <person name="Pandey R.P."/>
            <person name="Lee C.-M."/>
            <person name="Sim J.-S."/>
            <person name="Jeong J.-T."/>
            <person name="Choi B.-S."/>
            <person name="Jung M."/>
            <person name="Ginzburg D."/>
            <person name="Zhao K."/>
            <person name="Won S.Y."/>
            <person name="Oh T.-J."/>
            <person name="Yu Y."/>
            <person name="Kim N.-H."/>
            <person name="Lee O.R."/>
            <person name="Lee T.-H."/>
            <person name="Bashyal P."/>
            <person name="Kim T.-S."/>
            <person name="Lee W.-H."/>
            <person name="Kawkins C."/>
            <person name="Kim C.-K."/>
            <person name="Kim J.S."/>
            <person name="Ahn B.O."/>
            <person name="Rhee S.Y."/>
            <person name="Sohng J.K."/>
        </authorList>
    </citation>
    <scope>NUCLEOTIDE SEQUENCE</scope>
    <source>
        <tissue evidence="1">Leaf</tissue>
    </source>
</reference>
<dbReference type="Proteomes" id="UP000634136">
    <property type="component" value="Unassembled WGS sequence"/>
</dbReference>
<gene>
    <name evidence="1" type="ORF">G2W53_007181</name>
</gene>
<dbReference type="AlphaFoldDB" id="A0A834X6N1"/>
<evidence type="ECO:0000313" key="1">
    <source>
        <dbReference type="EMBL" id="KAF7838699.1"/>
    </source>
</evidence>
<dbReference type="EMBL" id="JAAIUW010000003">
    <property type="protein sequence ID" value="KAF7838699.1"/>
    <property type="molecule type" value="Genomic_DNA"/>
</dbReference>
<proteinExistence type="predicted"/>
<sequence length="52" mass="5580">MGRDGGHYTLFPGLLQEDCKLDALAVVHTSVKLAQQLGGEERVIAAQVESDL</sequence>
<name>A0A834X6N1_9FABA</name>
<comment type="caution">
    <text evidence="1">The sequence shown here is derived from an EMBL/GenBank/DDBJ whole genome shotgun (WGS) entry which is preliminary data.</text>
</comment>
<evidence type="ECO:0000313" key="2">
    <source>
        <dbReference type="Proteomes" id="UP000634136"/>
    </source>
</evidence>
<protein>
    <submittedName>
        <fullName evidence="1">Uncharacterized protein</fullName>
    </submittedName>
</protein>
<accession>A0A834X6N1</accession>
<organism evidence="1 2">
    <name type="scientific">Senna tora</name>
    <dbReference type="NCBI Taxonomy" id="362788"/>
    <lineage>
        <taxon>Eukaryota</taxon>
        <taxon>Viridiplantae</taxon>
        <taxon>Streptophyta</taxon>
        <taxon>Embryophyta</taxon>
        <taxon>Tracheophyta</taxon>
        <taxon>Spermatophyta</taxon>
        <taxon>Magnoliopsida</taxon>
        <taxon>eudicotyledons</taxon>
        <taxon>Gunneridae</taxon>
        <taxon>Pentapetalae</taxon>
        <taxon>rosids</taxon>
        <taxon>fabids</taxon>
        <taxon>Fabales</taxon>
        <taxon>Fabaceae</taxon>
        <taxon>Caesalpinioideae</taxon>
        <taxon>Cassia clade</taxon>
        <taxon>Senna</taxon>
    </lineage>
</organism>